<feature type="region of interest" description="Disordered" evidence="1">
    <location>
        <begin position="92"/>
        <end position="133"/>
    </location>
</feature>
<proteinExistence type="predicted"/>
<gene>
    <name evidence="2" type="ORF">C8P63_11360</name>
</gene>
<dbReference type="AlphaFoldDB" id="A0A2T6BSP4"/>
<evidence type="ECO:0000313" key="3">
    <source>
        <dbReference type="Proteomes" id="UP000244240"/>
    </source>
</evidence>
<reference evidence="2 3" key="1">
    <citation type="submission" date="2018-04" db="EMBL/GenBank/DDBJ databases">
        <title>Genomic Encyclopedia of Archaeal and Bacterial Type Strains, Phase II (KMG-II): from individual species to whole genera.</title>
        <authorList>
            <person name="Goeker M."/>
        </authorList>
    </citation>
    <scope>NUCLEOTIDE SEQUENCE [LARGE SCALE GENOMIC DNA]</scope>
    <source>
        <strain evidence="2 3">DSM 45787</strain>
    </source>
</reference>
<protein>
    <submittedName>
        <fullName evidence="2">Uncharacterized protein</fullName>
    </submittedName>
</protein>
<evidence type="ECO:0000256" key="1">
    <source>
        <dbReference type="SAM" id="MobiDB-lite"/>
    </source>
</evidence>
<dbReference type="RefSeq" id="WP_108023848.1">
    <property type="nucleotide sequence ID" value="NZ_QBKR01000013.1"/>
</dbReference>
<feature type="compositionally biased region" description="Basic residues" evidence="1">
    <location>
        <begin position="124"/>
        <end position="133"/>
    </location>
</feature>
<dbReference type="Proteomes" id="UP000244240">
    <property type="component" value="Unassembled WGS sequence"/>
</dbReference>
<accession>A0A2T6BSP4</accession>
<keyword evidence="3" id="KW-1185">Reference proteome</keyword>
<sequence>MTELAKKLHIKEGQSILILNEPVGYRERLEPLPEGAEYISDAGEGMADFVQLFVKSVADLEEWVPRTLRTLRYDGLFWVTYPKKASGVETDIHRDQGWESLTEADSTPSPRFPSPISGPPCTSGRRRKSHGVR</sequence>
<dbReference type="EMBL" id="QBKR01000013">
    <property type="protein sequence ID" value="PTX59115.1"/>
    <property type="molecule type" value="Genomic_DNA"/>
</dbReference>
<comment type="caution">
    <text evidence="2">The sequence shown here is derived from an EMBL/GenBank/DDBJ whole genome shotgun (WGS) entry which is preliminary data.</text>
</comment>
<dbReference type="OrthoDB" id="9800461at2"/>
<organism evidence="2 3">
    <name type="scientific">Melghirimyces profundicolus</name>
    <dbReference type="NCBI Taxonomy" id="1242148"/>
    <lineage>
        <taxon>Bacteria</taxon>
        <taxon>Bacillati</taxon>
        <taxon>Bacillota</taxon>
        <taxon>Bacilli</taxon>
        <taxon>Bacillales</taxon>
        <taxon>Thermoactinomycetaceae</taxon>
        <taxon>Melghirimyces</taxon>
    </lineage>
</organism>
<name>A0A2T6BSP4_9BACL</name>
<evidence type="ECO:0000313" key="2">
    <source>
        <dbReference type="EMBL" id="PTX59115.1"/>
    </source>
</evidence>